<reference evidence="2" key="1">
    <citation type="journal article" date="2011" name="Nat. Commun.">
        <title>Effector diversification within compartments of the Leptosphaeria maculans genome affected by Repeat-Induced Point mutations.</title>
        <authorList>
            <person name="Rouxel T."/>
            <person name="Grandaubert J."/>
            <person name="Hane J.K."/>
            <person name="Hoede C."/>
            <person name="van de Wouw A.P."/>
            <person name="Couloux A."/>
            <person name="Dominguez V."/>
            <person name="Anthouard V."/>
            <person name="Bally P."/>
            <person name="Bourras S."/>
            <person name="Cozijnsen A.J."/>
            <person name="Ciuffetti L.M."/>
            <person name="Degrave A."/>
            <person name="Dilmaghani A."/>
            <person name="Duret L."/>
            <person name="Fudal I."/>
            <person name="Goodwin S.B."/>
            <person name="Gout L."/>
            <person name="Glaser N."/>
            <person name="Linglin J."/>
            <person name="Kema G.H.J."/>
            <person name="Lapalu N."/>
            <person name="Lawrence C.B."/>
            <person name="May K."/>
            <person name="Meyer M."/>
            <person name="Ollivier B."/>
            <person name="Poulain J."/>
            <person name="Schoch C.L."/>
            <person name="Simon A."/>
            <person name="Spatafora J.W."/>
            <person name="Stachowiak A."/>
            <person name="Turgeon B.G."/>
            <person name="Tyler B.M."/>
            <person name="Vincent D."/>
            <person name="Weissenbach J."/>
            <person name="Amselem J."/>
            <person name="Quesneville H."/>
            <person name="Oliver R.P."/>
            <person name="Wincker P."/>
            <person name="Balesdent M.-H."/>
            <person name="Howlett B.J."/>
        </authorList>
    </citation>
    <scope>NUCLEOTIDE SEQUENCE [LARGE SCALE GENOMIC DNA]</scope>
    <source>
        <strain evidence="2">JN3 / isolate v23.1.3 / race Av1-4-5-6-7-8</strain>
    </source>
</reference>
<gene>
    <name evidence="1" type="ORF">LEMA_uP072470.1</name>
</gene>
<dbReference type="HOGENOM" id="CLU_3368634_0_0_1"/>
<dbReference type="Proteomes" id="UP000002668">
    <property type="component" value="Genome"/>
</dbReference>
<dbReference type="EMBL" id="FP929072">
    <property type="protein sequence ID" value="CBX91739.1"/>
    <property type="molecule type" value="Genomic_DNA"/>
</dbReference>
<dbReference type="AlphaFoldDB" id="E4ZKE4"/>
<protein>
    <submittedName>
        <fullName evidence="1">Predicted protein</fullName>
    </submittedName>
</protein>
<keyword evidence="2" id="KW-1185">Reference proteome</keyword>
<evidence type="ECO:0000313" key="2">
    <source>
        <dbReference type="Proteomes" id="UP000002668"/>
    </source>
</evidence>
<dbReference type="VEuPathDB" id="FungiDB:LEMA_uP072470.1"/>
<accession>E4ZKE4</accession>
<name>E4ZKE4_LEPMJ</name>
<evidence type="ECO:0000313" key="1">
    <source>
        <dbReference type="EMBL" id="CBX91739.1"/>
    </source>
</evidence>
<sequence>MISRDDVGTSSANNPGWPFYIRGSFTVISSVVTAL</sequence>
<proteinExistence type="predicted"/>
<organism evidence="2">
    <name type="scientific">Leptosphaeria maculans (strain JN3 / isolate v23.1.3 / race Av1-4-5-6-7-8)</name>
    <name type="common">Blackleg fungus</name>
    <name type="synonym">Phoma lingam</name>
    <dbReference type="NCBI Taxonomy" id="985895"/>
    <lineage>
        <taxon>Eukaryota</taxon>
        <taxon>Fungi</taxon>
        <taxon>Dikarya</taxon>
        <taxon>Ascomycota</taxon>
        <taxon>Pezizomycotina</taxon>
        <taxon>Dothideomycetes</taxon>
        <taxon>Pleosporomycetidae</taxon>
        <taxon>Pleosporales</taxon>
        <taxon>Pleosporineae</taxon>
        <taxon>Leptosphaeriaceae</taxon>
        <taxon>Plenodomus</taxon>
        <taxon>Plenodomus lingam/Leptosphaeria maculans species complex</taxon>
    </lineage>
</organism>
<dbReference type="InParanoid" id="E4ZKE4"/>